<evidence type="ECO:0000256" key="1">
    <source>
        <dbReference type="ARBA" id="ARBA00001946"/>
    </source>
</evidence>
<keyword evidence="6" id="KW-0067">ATP-binding</keyword>
<evidence type="ECO:0000256" key="7">
    <source>
        <dbReference type="ARBA" id="ARBA00023209"/>
    </source>
</evidence>
<dbReference type="AlphaFoldDB" id="A0A6S6R294"/>
<dbReference type="PANTHER" id="PTHR12358">
    <property type="entry name" value="SPHINGOSINE KINASE"/>
    <property type="match status" value="1"/>
</dbReference>
<dbReference type="SUPFAM" id="SSF111331">
    <property type="entry name" value="NAD kinase/diacylglycerol kinase-like"/>
    <property type="match status" value="1"/>
</dbReference>
<comment type="cofactor">
    <cofactor evidence="1">
        <name>Mg(2+)</name>
        <dbReference type="ChEBI" id="CHEBI:18420"/>
    </cofactor>
</comment>
<evidence type="ECO:0000256" key="2">
    <source>
        <dbReference type="ARBA" id="ARBA00005983"/>
    </source>
</evidence>
<evidence type="ECO:0000256" key="3">
    <source>
        <dbReference type="ARBA" id="ARBA00022679"/>
    </source>
</evidence>
<evidence type="ECO:0000256" key="8">
    <source>
        <dbReference type="ARBA" id="ARBA00023264"/>
    </source>
</evidence>
<evidence type="ECO:0000256" key="5">
    <source>
        <dbReference type="ARBA" id="ARBA00022777"/>
    </source>
</evidence>
<organism evidence="9 10">
    <name type="scientific">Anaerocolumna cellulosilytica</name>
    <dbReference type="NCBI Taxonomy" id="433286"/>
    <lineage>
        <taxon>Bacteria</taxon>
        <taxon>Bacillati</taxon>
        <taxon>Bacillota</taxon>
        <taxon>Clostridia</taxon>
        <taxon>Lachnospirales</taxon>
        <taxon>Lachnospiraceae</taxon>
        <taxon>Anaerocolumna</taxon>
    </lineage>
</organism>
<dbReference type="InterPro" id="IPR017438">
    <property type="entry name" value="ATP-NAD_kinase_N"/>
</dbReference>
<reference evidence="9 10" key="1">
    <citation type="journal article" date="2016" name="Int. J. Syst. Evol. Microbiol.">
        <title>Descriptions of Anaerotaenia torta gen. nov., sp. nov. and Anaerocolumna cellulosilytica gen. nov., sp. nov. isolated from a methanogenic reactor of cattle waste.</title>
        <authorList>
            <person name="Uek A."/>
            <person name="Ohtaki Y."/>
            <person name="Kaku N."/>
            <person name="Ueki K."/>
        </authorList>
    </citation>
    <scope>NUCLEOTIDE SEQUENCE [LARGE SCALE GENOMIC DNA]</scope>
    <source>
        <strain evidence="9 10">SN021</strain>
    </source>
</reference>
<keyword evidence="7" id="KW-0443">Lipid metabolism</keyword>
<dbReference type="Gene3D" id="3.40.50.10330">
    <property type="entry name" value="Probable inorganic polyphosphate/atp-NAD kinase, domain 1"/>
    <property type="match status" value="1"/>
</dbReference>
<keyword evidence="7" id="KW-0444">Lipid biosynthesis</keyword>
<dbReference type="PANTHER" id="PTHR12358:SF54">
    <property type="entry name" value="SPHINGOSINE KINASE RELATED PROTEIN"/>
    <property type="match status" value="1"/>
</dbReference>
<dbReference type="RefSeq" id="WP_184095882.1">
    <property type="nucleotide sequence ID" value="NZ_AP023367.1"/>
</dbReference>
<protein>
    <submittedName>
        <fullName evidence="9">Diacylglycerol kinase</fullName>
    </submittedName>
</protein>
<comment type="similarity">
    <text evidence="2">Belongs to the diacylglycerol/lipid kinase family.</text>
</comment>
<dbReference type="Proteomes" id="UP000515561">
    <property type="component" value="Chromosome"/>
</dbReference>
<name>A0A6S6R294_9FIRM</name>
<dbReference type="KEGG" id="acel:acsn021_07170"/>
<evidence type="ECO:0000256" key="6">
    <source>
        <dbReference type="ARBA" id="ARBA00022840"/>
    </source>
</evidence>
<proteinExistence type="inferred from homology"/>
<evidence type="ECO:0000313" key="10">
    <source>
        <dbReference type="Proteomes" id="UP000515561"/>
    </source>
</evidence>
<dbReference type="InterPro" id="IPR005218">
    <property type="entry name" value="Diacylglycerol/lipid_kinase"/>
</dbReference>
<dbReference type="GO" id="GO:0016301">
    <property type="term" value="F:kinase activity"/>
    <property type="evidence" value="ECO:0007669"/>
    <property type="project" value="UniProtKB-KW"/>
</dbReference>
<dbReference type="Pfam" id="PF19279">
    <property type="entry name" value="YegS_C"/>
    <property type="match status" value="1"/>
</dbReference>
<keyword evidence="10" id="KW-1185">Reference proteome</keyword>
<gene>
    <name evidence="9" type="ORF">acsn021_07170</name>
</gene>
<dbReference type="InterPro" id="IPR016064">
    <property type="entry name" value="NAD/diacylglycerol_kinase_sf"/>
</dbReference>
<dbReference type="Pfam" id="PF00781">
    <property type="entry name" value="DAGK_cat"/>
    <property type="match status" value="1"/>
</dbReference>
<accession>A0A6S6R294</accession>
<dbReference type="PROSITE" id="PS50146">
    <property type="entry name" value="DAGK"/>
    <property type="match status" value="1"/>
</dbReference>
<keyword evidence="7" id="KW-0594">Phospholipid biosynthesis</keyword>
<evidence type="ECO:0000256" key="4">
    <source>
        <dbReference type="ARBA" id="ARBA00022741"/>
    </source>
</evidence>
<keyword evidence="3" id="KW-0808">Transferase</keyword>
<dbReference type="InterPro" id="IPR001206">
    <property type="entry name" value="Diacylglycerol_kinase_cat_dom"/>
</dbReference>
<evidence type="ECO:0000313" key="9">
    <source>
        <dbReference type="EMBL" id="BCJ93148.1"/>
    </source>
</evidence>
<dbReference type="EMBL" id="AP023367">
    <property type="protein sequence ID" value="BCJ93148.1"/>
    <property type="molecule type" value="Genomic_DNA"/>
</dbReference>
<keyword evidence="8" id="KW-1208">Phospholipid metabolism</keyword>
<dbReference type="SMART" id="SM00046">
    <property type="entry name" value="DAGKc"/>
    <property type="match status" value="1"/>
</dbReference>
<dbReference type="InterPro" id="IPR045540">
    <property type="entry name" value="YegS/DAGK_C"/>
</dbReference>
<dbReference type="NCBIfam" id="TIGR00147">
    <property type="entry name" value="YegS/Rv2252/BmrU family lipid kinase"/>
    <property type="match status" value="1"/>
</dbReference>
<dbReference type="GO" id="GO:0005524">
    <property type="term" value="F:ATP binding"/>
    <property type="evidence" value="ECO:0007669"/>
    <property type="project" value="UniProtKB-KW"/>
</dbReference>
<dbReference type="GO" id="GO:0008654">
    <property type="term" value="P:phospholipid biosynthetic process"/>
    <property type="evidence" value="ECO:0007669"/>
    <property type="project" value="UniProtKB-KW"/>
</dbReference>
<sequence length="306" mass="34212">MYHFIINPKSQSGKGRKIWELIKKELDNRKLTYEYTITRYPHHASEITRDLCNNLSGILKLIVVGGDGTVNEVINGITNFEQVILGYIPSGSSNDLGRSLKLPKDPLLNLETILKPSRFRYIDIGQLKTAEGYEGKFIVSSGIGFDASICEETFRSGIKKFLNRYGLGKLTYIIIALKQLLTCPFITAEISVDKGPATKYKQVLMITSMNHKYEGGGMMIAPAANPFDGKLSVCLVHDIPKLKTLILMPTILFGKHTRFQGIETFNCKNLDIKLHSPAYLHSDGECPGAFKYISLDCISNTLRIMI</sequence>
<keyword evidence="4" id="KW-0547">Nucleotide-binding</keyword>
<keyword evidence="5 9" id="KW-0418">Kinase</keyword>
<dbReference type="Gene3D" id="2.60.200.40">
    <property type="match status" value="1"/>
</dbReference>
<dbReference type="InterPro" id="IPR050187">
    <property type="entry name" value="Lipid_Phosphate_FormReg"/>
</dbReference>